<proteinExistence type="predicted"/>
<feature type="compositionally biased region" description="Basic and acidic residues" evidence="1">
    <location>
        <begin position="1322"/>
        <end position="1361"/>
    </location>
</feature>
<feature type="domain" description="PI3K/PI4K catalytic" evidence="2">
    <location>
        <begin position="3574"/>
        <end position="3972"/>
    </location>
</feature>
<organism evidence="3 4">
    <name type="scientific">Anaeramoeba ignava</name>
    <name type="common">Anaerobic marine amoeba</name>
    <dbReference type="NCBI Taxonomy" id="1746090"/>
    <lineage>
        <taxon>Eukaryota</taxon>
        <taxon>Metamonada</taxon>
        <taxon>Anaeramoebidae</taxon>
        <taxon>Anaeramoeba</taxon>
    </lineage>
</organism>
<dbReference type="GO" id="GO:0006355">
    <property type="term" value="P:regulation of DNA-templated transcription"/>
    <property type="evidence" value="ECO:0007669"/>
    <property type="project" value="TreeGrafter"/>
</dbReference>
<accession>A0A9Q0LYQ3</accession>
<dbReference type="GO" id="GO:0035267">
    <property type="term" value="C:NuA4 histone acetyltransferase complex"/>
    <property type="evidence" value="ECO:0007669"/>
    <property type="project" value="TreeGrafter"/>
</dbReference>
<reference evidence="3" key="1">
    <citation type="submission" date="2022-10" db="EMBL/GenBank/DDBJ databases">
        <title>Novel sulphate-reducing endosymbionts in the free-living metamonad Anaeramoeba.</title>
        <authorList>
            <person name="Jerlstrom-Hultqvist J."/>
            <person name="Cepicka I."/>
            <person name="Gallot-Lavallee L."/>
            <person name="Salas-Leiva D."/>
            <person name="Curtis B.A."/>
            <person name="Zahonova K."/>
            <person name="Pipaliya S."/>
            <person name="Dacks J."/>
            <person name="Roger A.J."/>
        </authorList>
    </citation>
    <scope>NUCLEOTIDE SEQUENCE</scope>
    <source>
        <strain evidence="3">BMAN</strain>
    </source>
</reference>
<dbReference type="GO" id="GO:0006281">
    <property type="term" value="P:DNA repair"/>
    <property type="evidence" value="ECO:0007669"/>
    <property type="project" value="TreeGrafter"/>
</dbReference>
<dbReference type="InterPro" id="IPR000403">
    <property type="entry name" value="PI3/4_kinase_cat_dom"/>
</dbReference>
<name>A0A9Q0LYQ3_ANAIG</name>
<dbReference type="OrthoDB" id="5570127at2759"/>
<dbReference type="PROSITE" id="PS50290">
    <property type="entry name" value="PI3_4_KINASE_3"/>
    <property type="match status" value="1"/>
</dbReference>
<dbReference type="InterPro" id="IPR050517">
    <property type="entry name" value="DDR_Repair_Kinase"/>
</dbReference>
<dbReference type="EMBL" id="JAPDFW010000011">
    <property type="protein sequence ID" value="KAJ5080280.1"/>
    <property type="molecule type" value="Genomic_DNA"/>
</dbReference>
<evidence type="ECO:0000313" key="4">
    <source>
        <dbReference type="Proteomes" id="UP001149090"/>
    </source>
</evidence>
<keyword evidence="4" id="KW-1185">Reference proteome</keyword>
<evidence type="ECO:0000313" key="3">
    <source>
        <dbReference type="EMBL" id="KAJ5080280.1"/>
    </source>
</evidence>
<dbReference type="SUPFAM" id="SSF56112">
    <property type="entry name" value="Protein kinase-like (PK-like)"/>
    <property type="match status" value="1"/>
</dbReference>
<dbReference type="GO" id="GO:0000124">
    <property type="term" value="C:SAGA complex"/>
    <property type="evidence" value="ECO:0007669"/>
    <property type="project" value="TreeGrafter"/>
</dbReference>
<sequence>MNVQNFQDLIQNAKSIQEKIQIMEQLLNHIFTLSNEEIIEFIFPVLKNQVQTTWEMENQQEKQEYQSIILKVISHLPLILHKRIDRKTAHNIIVLCGTFLTKGIKEETGILSIRTFKEILKKFPNIYRDFIPQTLKLTQGIFISTIERCKQNENWKYLRMEDNIHLSKTANVLIEWLGLIEAILKKYPPQSLGQNMQPLVDYCTQIICLFSDTTLNFHFLLVINNILRNFPNITIDFAKVINCATSVFIHANPERVNDKKKILNLILRLLGNKQILAESEENATLILDCLLNYNLFSHVLLIKNSAKLILFQFYNTIYMLFRVNRNNSIISNSHIRNFLRIYFQFVYDPNTPIYLDILFQFIVRKMIPKLIKSSLPIEELMQILPRILQSYVDKIHSLSEMEQKYLIGDVQVKKCINDWMSIKTRLSFSFFEYYPSRIQLNDYFIHNFLLNKKSWELDQSQEITQIERKKVSRKMIESLLDYFTSNFLLVVESILHLREKSNSQIANPQLNEHISLLVDANQQNTLRLSKDRLSIFGYSLLRNFFQQIISIYVDMIVAHKTTSNKENLQQEFFQHQKKRYRHICHIFQRFPADLFEKMCVDSISFLYNGLQNEKEFLRMIRIIVKQSFPNIRFLANLLDFLIKKTPDFLNLSQNTRNAISDLFIFLFSFLDKKKPIQNQTESQTQEITVEIQDLNLYKYSPIKALLDNTNSINTNNLDSKDKVDPNTNLIGNHISQIFAFGLHKINSKFISNFQKSPDSSLPFLRFLSHLYQNLQESGSEKQIVVYLIDKFQEISNYSPINPIFAKITKSIAKLCFHKFAFHITFLAKNFQSFIHQSKMLLYSKKPAHNTIYLNWLKFLITNFNLTYLEQKFKPTQLAVIQKLIQISSQDHFDENSQKAFEILGRFASFSRNPFAKKLPFFQPKRNTKSESKIILDLFFHDEHTQIFHLDLTHFINEMLDNISGTHQTTHKNENTSFINLLQTILFNLVLSMKYSLESSDTLNNLNSSFLSNIHPQKNEEKPPNSSKSSRIWCDYSLLIKLFHTQFLLQKNQESKLSNQISKFLSLFLQFKTNGGSFVDDLRSTSRNIDYYSMFQIRHLFSSSHGMKLIKSLVEFFPVSHSFFSLPFIQKLFSNKIENIQPNSQAQNNILIQTLSILSGSPKTKDFFSKYCLQIFRSLVLILEHQLVPISQRNNMIEKVCKVLISKIFESVNFPIDDVLEKYYLSNIPQISSEIQTENEIQIENESKIANEKIIENESKIENEKIITNEKIIAICDGLSFFLFLIQENPITNPQKLNFNHLPISSYIIKNIYSEINTTTNKKPQEVNDTQKMDISEKSSNKNQESKQTSKNEKQEPEKDPQKIPRKLLIKKSLIFLVRTSFYLANDYEFAKKLIFIIIKGMFKGEFFEQFQKAFQLFNTLCEKFQETKETRLKLVISILNQEQIQDYSIHHFKTLRFIAQLSPVLLSDSLIFRVFDQVLQNLEPKNMEIILVLLDIFDQMQNTDIYLKTILSNKTVLESVPLIENDDFWIKLGKCLNKYHQETIDFFLSNLSDEKMNERLILLINQQENHRIRESLLSFDGKFSILFQQYMSQFSQFVEQIPNQSASVSAKDRIIANQILGIYQVLLKFKNFLDDTQDGNNHPLNDPMAESLIGLVSKIISKFWSENYSLSSDFDEIDEIQFSVNQEKKQNTSQRKEMKNILVSNFLDIQKIVDCLCRYLLGYFYQIKKSNEEKILQNLENLEMINSNTILYGNIFVDQTAKSNQEMVLQNKFALLLILISLFGSIPFKFDQLNLFQFLIEKIMEFESYPKIVQAIFAHITKRLKAITHSIGIHFISQINILFQRILFPIFQNLVISQEFFTDFSDEVARILKINQFFDPEVNKKLFEKNFLHLIIFEEFKMNLLQSLISIEIFPQTLGIEDVNLLQKSNQLIPHKTQHFSSIENKLLFLKTKILMKGGILGSNEDQILQIISEFIAKSDFEDEEEDLVQKMVTDLLNLGNEQSLTNQKQEDLQNEQIHEIGMDIEIPLLDEKPKSTFHSKVIELIQNQIAQASLSSSVTFKFLVSIIVKNTSFFYDLNEKAIVLMIHHFQCGMSDLNLGIDILSFVVDWFGDLKKKSEPTFSQLQKLRLQEEIFSILIAFSHLLSVSSGVFSRIKNIFKRCCLIFDNLNISFSGNLTQPTRILSLIKVPIKYNNWSFKFVHEQNLDKLIQTILLNSDLVDKEIIQNVIFIFTSFIQNKESFDGDALQFIDDLTNEINNVLAKLDLMKFKFAIIAEYFLFLYQQIPHLFAKHALKFYHFLKQAQVIHDFESHHEIEMKNQSNFHQAQNIIISETINNQQPQNSMQNYPNQIIENNQLMNQNSVLATNSILLQNLEIIIHTILLLKPEPSKLFEIMIDLVESAKSPAFLSVLLDQCFAILDSNTDPILFLKEITHKNDPKSNTSQMKIETKKEKVDEDPSNELIPKLAYEIPKDLSEKFVHSLMKRFNLVMEKCFDLVKEKFFGILIGLWRKDHSLVEVLIKYPHVLLKGVGACSQIPQIKKGVSEILGWATKSKSLEMKIETSILLFLNVSQFDFFCFHDFFANIVRIVIETFIEQSEKNQNSKNIASIHSILNQIYNLIQKESTILCSILPDFLDQVLDKVINTHEKRKNFIQICLEIMLKSSVVENHGKQREETKIQEERILSEFFGAISRIPEVVDIPAQISSFISQKYRIENQIAFLIEKNIEMKSKIENHHLISEIKIPFGIEDAKKEGRIGNFRELLRYYKKIGENEFIFGLCDGVIQESEKRKANYYQMIEKFDKSEKIVMRCLRKLSSTTNQNLAKKNENVETNYGLDEEQRFLEDEICRDLWVDASKNILNYESLLEFAKETFNFDLVLESLYRLGNFEAIQEVIKFHNFVPNNFQNHLIEFVSGLMIYANGNVGKYFDMENKDGKEQYFFTGEIQEKIRLGYHKLIYNVIQLFKNLFNSNQSRNLLPQIDSVLDVVQEVVEIGEFSDILLNFKSDNLEIISDDFRFFSQNLNAKIPNKTEKISFWNSLITTRMHMLSFFKGLERAETKKSMQKESGMNVDANLKTEKFRAILDEAVVENVLKLTNRYRINQMHNLLLLGYYPENENRNYSLIPNQGNSLMQMAQRSQFSTINTFHKLKIQLKSFDSLIRKTKQKLKRTPNKAYSYSQKPIPTKMNQLFKDVSHFFLVKPPTIQQVLVNTQQSEIGSLQAEIYSHLNEDLKASDIFLQGINQEKNINKNWERWGDFNQKLFRKSKEKTFLKRSLDCYIQAILLGGDQFESEQLSIWIPWIQQIIDSAYTLDYLENQNLNQESFFEKILSAISKNSPQTLYYSLRSHAHPKSTESKKREVSMNIFLKILEDINLDQDSKKQIEKIEEMLELIVDNFRPEIEEELVCELRKLLSDCWSFVFFHLDSPQTELSLFNNLISEIIQQIEDTYIAKIQQRNEERKQVLTSLDEESANILSRFSEIFRQYTISSFQKFRDDVLNKTLNCNSCFDTIKIIRQWIEEIEMWLEKKHLATNVNQISLESEEGWQSIAIPGQNLFFNLSSTKKTQSSERIKIFQIYSEMEKVDQYKNISRRFFFRGDDGFEYPYLLQSQYWNHSSSKSRILQLIRFINIMINNELQSVNRPLRINHVPAITQINKEIVLLSEFNLRDLSHNNFIFNPSKFWVMKNKDNLKNRENNISSKYNEMISLYDIMKIHQINGKSDLFGIIEEYLEKIISSRKSPDEKVSDLDIADQNNQMELEKAENVDSSKYLSLFPNDPRLRYFLEVSEKHVPNDIMKKFILQCFGSFDDFSNFRKQFISQLSVNYLFQYILSIDSPSIFDFQFFLRSGNLSYYHNFIPNYNKEYKILESFENKIDKVPFRLTPNMMSFMTEIGVKGLFQSTVMNVSKTLLEKKNRFKNVIDVLFLNEMVFFNFSESEMGIEDIFRFKKNNVHSVFDRIEDLSNFKKSTNTNSNSNTSCDELIKISTNIKIISELSPSFFAWF</sequence>
<gene>
    <name evidence="3" type="ORF">M0811_03765</name>
</gene>
<dbReference type="OMA" id="CYLENIT"/>
<evidence type="ECO:0000259" key="2">
    <source>
        <dbReference type="PROSITE" id="PS50290"/>
    </source>
</evidence>
<evidence type="ECO:0000256" key="1">
    <source>
        <dbReference type="SAM" id="MobiDB-lite"/>
    </source>
</evidence>
<protein>
    <submittedName>
        <fullName evidence="3">Transformation/transcription domain-associated protein</fullName>
    </submittedName>
</protein>
<feature type="region of interest" description="Disordered" evidence="1">
    <location>
        <begin position="1319"/>
        <end position="1361"/>
    </location>
</feature>
<dbReference type="GO" id="GO:0005634">
    <property type="term" value="C:nucleus"/>
    <property type="evidence" value="ECO:0007669"/>
    <property type="project" value="TreeGrafter"/>
</dbReference>
<comment type="caution">
    <text evidence="3">The sequence shown here is derived from an EMBL/GenBank/DDBJ whole genome shotgun (WGS) entry which is preliminary data.</text>
</comment>
<dbReference type="PANTHER" id="PTHR11139">
    <property type="entry name" value="ATAXIA TELANGIECTASIA MUTATED ATM -RELATED"/>
    <property type="match status" value="1"/>
</dbReference>
<dbReference type="Proteomes" id="UP001149090">
    <property type="component" value="Unassembled WGS sequence"/>
</dbReference>
<dbReference type="InterPro" id="IPR011009">
    <property type="entry name" value="Kinase-like_dom_sf"/>
</dbReference>
<dbReference type="PANTHER" id="PTHR11139:SF1">
    <property type="entry name" value="TRANSFORMATION_TRANSCRIPTION DOMAIN-ASSOCIATED PROTEIN"/>
    <property type="match status" value="1"/>
</dbReference>